<proteinExistence type="predicted"/>
<dbReference type="InterPro" id="IPR050109">
    <property type="entry name" value="HTH-type_TetR-like_transc_reg"/>
</dbReference>
<sequence>MAERPSGRGETYGGQTREQRAADRRERLVAAAVQLFAAREYDDVTVADVCSLARVSKRYFYDHFADREALVLVLHREVNGWLLTQIAASAPRRADSLDGALRPMLATLVRLLAEHPQRARIIYINAPRMELRRRGVLREEADLFGRLLAPLAPALRADVVRYKRTILALIAGISEVLIDWVWHDMQDPADPLVDHLTGLCVSILRS</sequence>
<evidence type="ECO:0000313" key="5">
    <source>
        <dbReference type="EMBL" id="GLL00504.1"/>
    </source>
</evidence>
<evidence type="ECO:0000256" key="1">
    <source>
        <dbReference type="ARBA" id="ARBA00023125"/>
    </source>
</evidence>
<evidence type="ECO:0000259" key="4">
    <source>
        <dbReference type="PROSITE" id="PS50977"/>
    </source>
</evidence>
<dbReference type="PANTHER" id="PTHR30055">
    <property type="entry name" value="HTH-TYPE TRANSCRIPTIONAL REGULATOR RUTR"/>
    <property type="match status" value="1"/>
</dbReference>
<dbReference type="PANTHER" id="PTHR30055:SF226">
    <property type="entry name" value="HTH-TYPE TRANSCRIPTIONAL REGULATOR PKSA"/>
    <property type="match status" value="1"/>
</dbReference>
<name>A0A9W6KJ76_9ACTN</name>
<keyword evidence="6" id="KW-1185">Reference proteome</keyword>
<organism evidence="5 6">
    <name type="scientific">Dactylosporangium matsuzakiense</name>
    <dbReference type="NCBI Taxonomy" id="53360"/>
    <lineage>
        <taxon>Bacteria</taxon>
        <taxon>Bacillati</taxon>
        <taxon>Actinomycetota</taxon>
        <taxon>Actinomycetes</taxon>
        <taxon>Micromonosporales</taxon>
        <taxon>Micromonosporaceae</taxon>
        <taxon>Dactylosporangium</taxon>
    </lineage>
</organism>
<gene>
    <name evidence="5" type="ORF">GCM10017581_022450</name>
</gene>
<dbReference type="Gene3D" id="1.10.357.10">
    <property type="entry name" value="Tetracycline Repressor, domain 2"/>
    <property type="match status" value="1"/>
</dbReference>
<feature type="region of interest" description="Disordered" evidence="3">
    <location>
        <begin position="1"/>
        <end position="21"/>
    </location>
</feature>
<dbReference type="SUPFAM" id="SSF46689">
    <property type="entry name" value="Homeodomain-like"/>
    <property type="match status" value="1"/>
</dbReference>
<dbReference type="InterPro" id="IPR001647">
    <property type="entry name" value="HTH_TetR"/>
</dbReference>
<protein>
    <submittedName>
        <fullName evidence="5">TetR family transcriptional regulator</fullName>
    </submittedName>
</protein>
<dbReference type="PROSITE" id="PS50977">
    <property type="entry name" value="HTH_TETR_2"/>
    <property type="match status" value="1"/>
</dbReference>
<dbReference type="AlphaFoldDB" id="A0A9W6KJ76"/>
<dbReference type="Pfam" id="PF00440">
    <property type="entry name" value="TetR_N"/>
    <property type="match status" value="1"/>
</dbReference>
<evidence type="ECO:0000256" key="2">
    <source>
        <dbReference type="PROSITE-ProRule" id="PRU00335"/>
    </source>
</evidence>
<feature type="DNA-binding region" description="H-T-H motif" evidence="2">
    <location>
        <begin position="45"/>
        <end position="64"/>
    </location>
</feature>
<dbReference type="RefSeq" id="WP_271189097.1">
    <property type="nucleotide sequence ID" value="NZ_BAAAXA010000001.1"/>
</dbReference>
<dbReference type="Proteomes" id="UP001143480">
    <property type="component" value="Unassembled WGS sequence"/>
</dbReference>
<dbReference type="InterPro" id="IPR009057">
    <property type="entry name" value="Homeodomain-like_sf"/>
</dbReference>
<feature type="domain" description="HTH tetR-type" evidence="4">
    <location>
        <begin position="22"/>
        <end position="82"/>
    </location>
</feature>
<accession>A0A9W6KJ76</accession>
<comment type="caution">
    <text evidence="5">The sequence shown here is derived from an EMBL/GenBank/DDBJ whole genome shotgun (WGS) entry which is preliminary data.</text>
</comment>
<keyword evidence="1 2" id="KW-0238">DNA-binding</keyword>
<reference evidence="5" key="1">
    <citation type="journal article" date="2014" name="Int. J. Syst. Evol. Microbiol.">
        <title>Complete genome sequence of Corynebacterium casei LMG S-19264T (=DSM 44701T), isolated from a smear-ripened cheese.</title>
        <authorList>
            <consortium name="US DOE Joint Genome Institute (JGI-PGF)"/>
            <person name="Walter F."/>
            <person name="Albersmeier A."/>
            <person name="Kalinowski J."/>
            <person name="Ruckert C."/>
        </authorList>
    </citation>
    <scope>NUCLEOTIDE SEQUENCE</scope>
    <source>
        <strain evidence="5">VKM Ac-1321</strain>
    </source>
</reference>
<dbReference type="GO" id="GO:0000976">
    <property type="term" value="F:transcription cis-regulatory region binding"/>
    <property type="evidence" value="ECO:0007669"/>
    <property type="project" value="TreeGrafter"/>
</dbReference>
<evidence type="ECO:0000313" key="6">
    <source>
        <dbReference type="Proteomes" id="UP001143480"/>
    </source>
</evidence>
<dbReference type="EMBL" id="BSFP01000009">
    <property type="protein sequence ID" value="GLL00504.1"/>
    <property type="molecule type" value="Genomic_DNA"/>
</dbReference>
<dbReference type="GO" id="GO:0003700">
    <property type="term" value="F:DNA-binding transcription factor activity"/>
    <property type="evidence" value="ECO:0007669"/>
    <property type="project" value="TreeGrafter"/>
</dbReference>
<evidence type="ECO:0000256" key="3">
    <source>
        <dbReference type="SAM" id="MobiDB-lite"/>
    </source>
</evidence>
<reference evidence="5" key="2">
    <citation type="submission" date="2023-01" db="EMBL/GenBank/DDBJ databases">
        <authorList>
            <person name="Sun Q."/>
            <person name="Evtushenko L."/>
        </authorList>
    </citation>
    <scope>NUCLEOTIDE SEQUENCE</scope>
    <source>
        <strain evidence="5">VKM Ac-1321</strain>
    </source>
</reference>